<keyword evidence="3" id="KW-1003">Cell membrane</keyword>
<keyword evidence="7" id="KW-0449">Lipoprotein</keyword>
<keyword evidence="8" id="KW-0732">Signal</keyword>
<dbReference type="GO" id="GO:0005886">
    <property type="term" value="C:plasma membrane"/>
    <property type="evidence" value="ECO:0007669"/>
    <property type="project" value="UniProtKB-SubCell"/>
</dbReference>
<dbReference type="SUPFAM" id="SSF118251">
    <property type="entry name" value="Variant surface glycoprotein MITAT 1.2, VSG 221, C-terminal domain"/>
    <property type="match status" value="1"/>
</dbReference>
<comment type="function">
    <text evidence="1">VSG forms a coat on the surface of the parasite. The trypanosome evades the immune response of the host by expressing a series of antigenically distinct VSGs from an estimated 1000 VSG genes.</text>
</comment>
<feature type="chain" id="PRO_5012204547" evidence="8">
    <location>
        <begin position="17"/>
        <end position="483"/>
    </location>
</feature>
<evidence type="ECO:0000256" key="8">
    <source>
        <dbReference type="SAM" id="SignalP"/>
    </source>
</evidence>
<evidence type="ECO:0000256" key="5">
    <source>
        <dbReference type="ARBA" id="ARBA00023136"/>
    </source>
</evidence>
<reference evidence="9" key="1">
    <citation type="submission" date="2016-08" db="EMBL/GenBank/DDBJ databases">
        <title>VSG repertoire of Trypanosoma brucei EATRO 1125.</title>
        <authorList>
            <person name="Cross G.A."/>
        </authorList>
    </citation>
    <scope>NUCLEOTIDE SEQUENCE</scope>
    <source>
        <strain evidence="9">EATRO 1125</strain>
    </source>
</reference>
<dbReference type="VEuPathDB" id="TriTrypDB:Tb427_000085300"/>
<evidence type="ECO:0000256" key="3">
    <source>
        <dbReference type="ARBA" id="ARBA00022475"/>
    </source>
</evidence>
<evidence type="ECO:0000313" key="9">
    <source>
        <dbReference type="EMBL" id="APD74865.1"/>
    </source>
</evidence>
<protein>
    <submittedName>
        <fullName evidence="9">Variant surface glycoprotein 1125.4345</fullName>
    </submittedName>
</protein>
<proteinExistence type="predicted"/>
<dbReference type="GO" id="GO:0098552">
    <property type="term" value="C:side of membrane"/>
    <property type="evidence" value="ECO:0007669"/>
    <property type="project" value="UniProtKB-KW"/>
</dbReference>
<dbReference type="AlphaFoldDB" id="A0A1J0RAG9"/>
<accession>A0A1J0RAG9</accession>
<keyword evidence="6" id="KW-0325">Glycoprotein</keyword>
<keyword evidence="4" id="KW-0336">GPI-anchor</keyword>
<name>A0A1J0RAG9_9TRYP</name>
<evidence type="ECO:0000256" key="6">
    <source>
        <dbReference type="ARBA" id="ARBA00023180"/>
    </source>
</evidence>
<evidence type="ECO:0000256" key="2">
    <source>
        <dbReference type="ARBA" id="ARBA00004609"/>
    </source>
</evidence>
<sequence>MALITLLSIVAALSNANEPSGDQEHNKVTTSCQESAFSRDAADRYLLLASTTADVSSDLHRQAAVWSLAAAEEADADKSALLTGLAAHETQLAFAAHTKLKAKNSALTKAALLLSRRSGFLSCTLTGAAFKYAKQSSPFKDNANAVTLRLGDPTACASSCAKKAQKSGASKIQPTAVGNAAWKAVKYTAAADLAKHRPKITIALTTGGSCSDTGSGGTIYANQVTSCATPLGSGTTAAEEAQAAPTLSAEQLFDDSTGKRQCKEKLAGPGDAKDEKKVLLNAICEAQLAAAIQVTTLADLKPTDLAASTAILTAVRNGNGRYGKVINTEDEMHTTSLKKYIITSLGETPEKITELFIDKLKNKDVSYRGPKEPAKVKRQALAKQQEAGAAIAHFQDKRAVKPQAEKAKETSTAKKCKADTDENICTEDKDCEFKDGKCKLKEGVEAEGLKGKDGKTTNTTARNFIGINKASLLLAFSVLEPHF</sequence>
<evidence type="ECO:0000256" key="4">
    <source>
        <dbReference type="ARBA" id="ARBA00022622"/>
    </source>
</evidence>
<organism evidence="9">
    <name type="scientific">Trypanosoma brucei</name>
    <dbReference type="NCBI Taxonomy" id="5691"/>
    <lineage>
        <taxon>Eukaryota</taxon>
        <taxon>Discoba</taxon>
        <taxon>Euglenozoa</taxon>
        <taxon>Kinetoplastea</taxon>
        <taxon>Metakinetoplastina</taxon>
        <taxon>Trypanosomatida</taxon>
        <taxon>Trypanosomatidae</taxon>
        <taxon>Trypanosoma</taxon>
    </lineage>
</organism>
<feature type="signal peptide" evidence="8">
    <location>
        <begin position="1"/>
        <end position="16"/>
    </location>
</feature>
<dbReference type="EMBL" id="KX700909">
    <property type="protein sequence ID" value="APD74865.1"/>
    <property type="molecule type" value="Genomic_DNA"/>
</dbReference>
<evidence type="ECO:0000256" key="7">
    <source>
        <dbReference type="ARBA" id="ARBA00023288"/>
    </source>
</evidence>
<keyword evidence="5" id="KW-0472">Membrane</keyword>
<dbReference type="InterPro" id="IPR027446">
    <property type="entry name" value="VSG_C_dom_sf"/>
</dbReference>
<evidence type="ECO:0000256" key="1">
    <source>
        <dbReference type="ARBA" id="ARBA00002523"/>
    </source>
</evidence>
<comment type="subcellular location">
    <subcellularLocation>
        <location evidence="2">Cell membrane</location>
        <topology evidence="2">Lipid-anchor</topology>
        <topology evidence="2">GPI-anchor</topology>
    </subcellularLocation>
</comment>